<evidence type="ECO:0000313" key="6">
    <source>
        <dbReference type="EMBL" id="MCU6726724.1"/>
    </source>
</evidence>
<dbReference type="RefSeq" id="WP_262655941.1">
    <property type="nucleotide sequence ID" value="NZ_JAOQKE010000039.1"/>
</dbReference>
<sequence length="637" mass="72654">MDTYQTMTQSVLNYLSDHQYCSSLIKANERCFEKLRVYLEEKNISYSPEAAHEWYTQANNLAPSDSNHGRVALERLRDVAETGSIRIEHETRHLMSYTILSSHMKNRLEIYLDYKKDTFSEATIDNHRHSCAKFLAFAQRRGIQLISEISAALIADFYNDAVYFGIANKSQVNSHVSAMMQYFYEKGEVSYSCILIVHYLSHGKLQGCFWNEISNDAHLKIGEYMKSSETVCIETLHGYKDILVQLHRDNEYSKCVTTLNNRAVDLLILFLEMNGYAYNPDIAMVWFEEIRTHFGKQADSYRRALCMIADYHHTSSISLESVYRVTPSHFYQLPAWCFEAADGYVKTKIKEGWAQSTLNMIRSSITRFCFFLESEGLLSFRELNASHLKKFHVNDIHKTPRGKNAYNTRIRKFLIYLGEHGFLTNPMLFVALPRTSAPKETIVVVLTEDEMAELTEQLNKDDSRLTLRKKAMLLLGLKMGLRASDVANLSIEDVNWTSASIKFIQKKTSVEVNLPMPTEVGNALFRYITEERGRKAASKVFLSEKAPKKPIGRSVCNAALKTALPDRKVEGSGFHVTRKTYATQLLKNGVGADMVAEALGQRGTSSINRYLSLDSDRMRMCPLSLSECGVGGWAHER</sequence>
<dbReference type="Gene3D" id="1.10.150.130">
    <property type="match status" value="2"/>
</dbReference>
<keyword evidence="2" id="KW-0233">DNA recombination</keyword>
<accession>A0ABT2SQF4</accession>
<protein>
    <submittedName>
        <fullName evidence="6">Tyrosine-type recombinase/integrase</fullName>
    </submittedName>
</protein>
<dbReference type="Pfam" id="PF00589">
    <property type="entry name" value="Phage_integrase"/>
    <property type="match status" value="1"/>
</dbReference>
<dbReference type="EMBL" id="JAOQKE010000039">
    <property type="protein sequence ID" value="MCU6726724.1"/>
    <property type="molecule type" value="Genomic_DNA"/>
</dbReference>
<dbReference type="InterPro" id="IPR010998">
    <property type="entry name" value="Integrase_recombinase_N"/>
</dbReference>
<evidence type="ECO:0000259" key="4">
    <source>
        <dbReference type="PROSITE" id="PS51898"/>
    </source>
</evidence>
<comment type="caution">
    <text evidence="6">The sequence shown here is derived from an EMBL/GenBank/DDBJ whole genome shotgun (WGS) entry which is preliminary data.</text>
</comment>
<feature type="domain" description="Core-binding (CB)" evidence="5">
    <location>
        <begin position="102"/>
        <end position="187"/>
    </location>
</feature>
<name>A0ABT2SQF4_9FIRM</name>
<evidence type="ECO:0000313" key="7">
    <source>
        <dbReference type="Proteomes" id="UP001652338"/>
    </source>
</evidence>
<feature type="domain" description="Tyr recombinase" evidence="4">
    <location>
        <begin position="441"/>
        <end position="623"/>
    </location>
</feature>
<dbReference type="Gene3D" id="1.10.443.10">
    <property type="entry name" value="Intergrase catalytic core"/>
    <property type="match status" value="1"/>
</dbReference>
<dbReference type="PROSITE" id="PS51900">
    <property type="entry name" value="CB"/>
    <property type="match status" value="1"/>
</dbReference>
<dbReference type="InterPro" id="IPR044068">
    <property type="entry name" value="CB"/>
</dbReference>
<dbReference type="InterPro" id="IPR050090">
    <property type="entry name" value="Tyrosine_recombinase_XerCD"/>
</dbReference>
<dbReference type="InterPro" id="IPR011010">
    <property type="entry name" value="DNA_brk_join_enz"/>
</dbReference>
<organism evidence="6 7">
    <name type="scientific">Muricoprocola aceti</name>
    <dbReference type="NCBI Taxonomy" id="2981772"/>
    <lineage>
        <taxon>Bacteria</taxon>
        <taxon>Bacillati</taxon>
        <taxon>Bacillota</taxon>
        <taxon>Clostridia</taxon>
        <taxon>Lachnospirales</taxon>
        <taxon>Lachnospiraceae</taxon>
        <taxon>Muricoprocola</taxon>
    </lineage>
</organism>
<keyword evidence="7" id="KW-1185">Reference proteome</keyword>
<evidence type="ECO:0000256" key="3">
    <source>
        <dbReference type="PROSITE-ProRule" id="PRU01248"/>
    </source>
</evidence>
<dbReference type="PANTHER" id="PTHR30349">
    <property type="entry name" value="PHAGE INTEGRASE-RELATED"/>
    <property type="match status" value="1"/>
</dbReference>
<evidence type="ECO:0000259" key="5">
    <source>
        <dbReference type="PROSITE" id="PS51900"/>
    </source>
</evidence>
<dbReference type="PROSITE" id="PS51898">
    <property type="entry name" value="TYR_RECOMBINASE"/>
    <property type="match status" value="1"/>
</dbReference>
<proteinExistence type="predicted"/>
<dbReference type="Proteomes" id="UP001652338">
    <property type="component" value="Unassembled WGS sequence"/>
</dbReference>
<evidence type="ECO:0000256" key="2">
    <source>
        <dbReference type="ARBA" id="ARBA00023172"/>
    </source>
</evidence>
<reference evidence="6 7" key="1">
    <citation type="journal article" date="2021" name="ISME Commun">
        <title>Automated analysis of genomic sequences facilitates high-throughput and comprehensive description of bacteria.</title>
        <authorList>
            <person name="Hitch T.C.A."/>
        </authorList>
    </citation>
    <scope>NUCLEOTIDE SEQUENCE [LARGE SCALE GENOMIC DNA]</scope>
    <source>
        <strain evidence="6 7">Sanger_29</strain>
    </source>
</reference>
<dbReference type="InterPro" id="IPR002104">
    <property type="entry name" value="Integrase_catalytic"/>
</dbReference>
<keyword evidence="1 3" id="KW-0238">DNA-binding</keyword>
<dbReference type="SUPFAM" id="SSF56349">
    <property type="entry name" value="DNA breaking-rejoining enzymes"/>
    <property type="match status" value="1"/>
</dbReference>
<dbReference type="InterPro" id="IPR013762">
    <property type="entry name" value="Integrase-like_cat_sf"/>
</dbReference>
<gene>
    <name evidence="6" type="ORF">OCV47_15620</name>
</gene>
<dbReference type="PANTHER" id="PTHR30349:SF81">
    <property type="entry name" value="TYROSINE RECOMBINASE XERC"/>
    <property type="match status" value="1"/>
</dbReference>
<evidence type="ECO:0000256" key="1">
    <source>
        <dbReference type="ARBA" id="ARBA00023125"/>
    </source>
</evidence>